<organism evidence="5 6">
    <name type="scientific">Mycena alexandri</name>
    <dbReference type="NCBI Taxonomy" id="1745969"/>
    <lineage>
        <taxon>Eukaryota</taxon>
        <taxon>Fungi</taxon>
        <taxon>Dikarya</taxon>
        <taxon>Basidiomycota</taxon>
        <taxon>Agaricomycotina</taxon>
        <taxon>Agaricomycetes</taxon>
        <taxon>Agaricomycetidae</taxon>
        <taxon>Agaricales</taxon>
        <taxon>Marasmiineae</taxon>
        <taxon>Mycenaceae</taxon>
        <taxon>Mycena</taxon>
    </lineage>
</organism>
<dbReference type="PROSITE" id="PS01360">
    <property type="entry name" value="ZF_MYND_1"/>
    <property type="match status" value="1"/>
</dbReference>
<protein>
    <recommendedName>
        <fullName evidence="4">MYND-type domain-containing protein</fullName>
    </recommendedName>
</protein>
<evidence type="ECO:0000256" key="3">
    <source>
        <dbReference type="ARBA" id="ARBA00022833"/>
    </source>
</evidence>
<evidence type="ECO:0000313" key="5">
    <source>
        <dbReference type="EMBL" id="KAJ7017745.1"/>
    </source>
</evidence>
<dbReference type="Proteomes" id="UP001218188">
    <property type="component" value="Unassembled WGS sequence"/>
</dbReference>
<feature type="domain" description="MYND-type" evidence="4">
    <location>
        <begin position="84"/>
        <end position="123"/>
    </location>
</feature>
<evidence type="ECO:0000256" key="2">
    <source>
        <dbReference type="ARBA" id="ARBA00022771"/>
    </source>
</evidence>
<evidence type="ECO:0000313" key="6">
    <source>
        <dbReference type="Proteomes" id="UP001218188"/>
    </source>
</evidence>
<comment type="caution">
    <text evidence="5">The sequence shown here is derived from an EMBL/GenBank/DDBJ whole genome shotgun (WGS) entry which is preliminary data.</text>
</comment>
<dbReference type="AlphaFoldDB" id="A0AAD6RYN4"/>
<keyword evidence="1" id="KW-0479">Metal-binding</keyword>
<reference evidence="5" key="1">
    <citation type="submission" date="2023-03" db="EMBL/GenBank/DDBJ databases">
        <title>Massive genome expansion in bonnet fungi (Mycena s.s.) driven by repeated elements and novel gene families across ecological guilds.</title>
        <authorList>
            <consortium name="Lawrence Berkeley National Laboratory"/>
            <person name="Harder C.B."/>
            <person name="Miyauchi S."/>
            <person name="Viragh M."/>
            <person name="Kuo A."/>
            <person name="Thoen E."/>
            <person name="Andreopoulos B."/>
            <person name="Lu D."/>
            <person name="Skrede I."/>
            <person name="Drula E."/>
            <person name="Henrissat B."/>
            <person name="Morin E."/>
            <person name="Kohler A."/>
            <person name="Barry K."/>
            <person name="LaButti K."/>
            <person name="Morin E."/>
            <person name="Salamov A."/>
            <person name="Lipzen A."/>
            <person name="Mereny Z."/>
            <person name="Hegedus B."/>
            <person name="Baldrian P."/>
            <person name="Stursova M."/>
            <person name="Weitz H."/>
            <person name="Taylor A."/>
            <person name="Grigoriev I.V."/>
            <person name="Nagy L.G."/>
            <person name="Martin F."/>
            <person name="Kauserud H."/>
        </authorList>
    </citation>
    <scope>NUCLEOTIDE SEQUENCE</scope>
    <source>
        <strain evidence="5">CBHHK200</strain>
    </source>
</reference>
<evidence type="ECO:0000259" key="4">
    <source>
        <dbReference type="PROSITE" id="PS01360"/>
    </source>
</evidence>
<feature type="non-terminal residue" evidence="5">
    <location>
        <position position="1"/>
    </location>
</feature>
<keyword evidence="2" id="KW-0863">Zinc-finger</keyword>
<dbReference type="SUPFAM" id="SSF144232">
    <property type="entry name" value="HIT/MYND zinc finger-like"/>
    <property type="match status" value="1"/>
</dbReference>
<sequence length="185" mass="20663">MLDPLTASQCFLRGAAAEVAPLHAARSYNPEEFRTKMKKACPNCQYLFRAINEKMGRRAGNSNAFQYYDMAPPKTAVPPGSEVCARAACHMQAYRAYECSCRVIWYCSPACRDTDAPKHGKICPAARWRKCNSCKGPGKFFCGDCQKVQGRIPAMYCHRACAIAHWPTHKDWCKNQFNIGGPPGM</sequence>
<dbReference type="EMBL" id="JARJCM010000384">
    <property type="protein sequence ID" value="KAJ7017745.1"/>
    <property type="molecule type" value="Genomic_DNA"/>
</dbReference>
<keyword evidence="3" id="KW-0862">Zinc</keyword>
<dbReference type="Gene3D" id="6.10.140.2220">
    <property type="match status" value="1"/>
</dbReference>
<accession>A0AAD6RYN4</accession>
<evidence type="ECO:0000256" key="1">
    <source>
        <dbReference type="ARBA" id="ARBA00022723"/>
    </source>
</evidence>
<dbReference type="InterPro" id="IPR002893">
    <property type="entry name" value="Znf_MYND"/>
</dbReference>
<keyword evidence="6" id="KW-1185">Reference proteome</keyword>
<proteinExistence type="predicted"/>
<dbReference type="GO" id="GO:0008270">
    <property type="term" value="F:zinc ion binding"/>
    <property type="evidence" value="ECO:0007669"/>
    <property type="project" value="UniProtKB-KW"/>
</dbReference>
<name>A0AAD6RYN4_9AGAR</name>
<gene>
    <name evidence="5" type="ORF">C8F04DRAFT_1154755</name>
</gene>